<gene>
    <name evidence="1" type="ORF">QNH39_14915</name>
</gene>
<dbReference type="AlphaFoldDB" id="A0AA95MMX6"/>
<organism evidence="1 2">
    <name type="scientific">Neobacillus novalis</name>
    <dbReference type="NCBI Taxonomy" id="220687"/>
    <lineage>
        <taxon>Bacteria</taxon>
        <taxon>Bacillati</taxon>
        <taxon>Bacillota</taxon>
        <taxon>Bacilli</taxon>
        <taxon>Bacillales</taxon>
        <taxon>Bacillaceae</taxon>
        <taxon>Neobacillus</taxon>
    </lineage>
</organism>
<dbReference type="EMBL" id="CP126114">
    <property type="protein sequence ID" value="WHY83976.1"/>
    <property type="molecule type" value="Genomic_DNA"/>
</dbReference>
<reference evidence="1" key="1">
    <citation type="submission" date="2023-05" db="EMBL/GenBank/DDBJ databases">
        <title>Comparative genomics of Bacillaceae isolates and their secondary metabolite potential.</title>
        <authorList>
            <person name="Song L."/>
            <person name="Nielsen L.J."/>
            <person name="Mohite O."/>
            <person name="Xu X."/>
            <person name="Weber T."/>
            <person name="Kovacs A.T."/>
        </authorList>
    </citation>
    <scope>NUCLEOTIDE SEQUENCE</scope>
    <source>
        <strain evidence="1">XLM17</strain>
    </source>
</reference>
<dbReference type="RefSeq" id="WP_066147994.1">
    <property type="nucleotide sequence ID" value="NZ_CP126114.1"/>
</dbReference>
<dbReference type="KEGG" id="nnv:QNH39_14915"/>
<dbReference type="Proteomes" id="UP001178288">
    <property type="component" value="Chromosome"/>
</dbReference>
<protein>
    <submittedName>
        <fullName evidence="1">DUF6155 family protein</fullName>
    </submittedName>
</protein>
<dbReference type="Pfam" id="PF19652">
    <property type="entry name" value="DUF6155"/>
    <property type="match status" value="1"/>
</dbReference>
<evidence type="ECO:0000313" key="1">
    <source>
        <dbReference type="EMBL" id="WHY83976.1"/>
    </source>
</evidence>
<sequence>MKIKVTDLKKQLKEYDQKELIELIVEMYKTNKEIQNYLSSKFLGEEVIETLFLKARGKIENEFFPNRGNAKLRLVEAKKEINAFKKATNDEIRTVELMLFYVEQGIEFTCAYGDISENFYMSMEKMFDQVAMECDGNEELYKHFSTRLHVVLSRANGSGWGFYEALMDSYYRIEWVHDEDEDE</sequence>
<dbReference type="InterPro" id="IPR046153">
    <property type="entry name" value="DUF6155"/>
</dbReference>
<proteinExistence type="predicted"/>
<accession>A0AA95MMX6</accession>
<name>A0AA95MMX6_9BACI</name>
<evidence type="ECO:0000313" key="2">
    <source>
        <dbReference type="Proteomes" id="UP001178288"/>
    </source>
</evidence>
<keyword evidence="2" id="KW-1185">Reference proteome</keyword>